<organism evidence="1 2">
    <name type="scientific">Novipirellula rosea</name>
    <dbReference type="NCBI Taxonomy" id="1031540"/>
    <lineage>
        <taxon>Bacteria</taxon>
        <taxon>Pseudomonadati</taxon>
        <taxon>Planctomycetota</taxon>
        <taxon>Planctomycetia</taxon>
        <taxon>Pirellulales</taxon>
        <taxon>Pirellulaceae</taxon>
        <taxon>Novipirellula</taxon>
    </lineage>
</organism>
<dbReference type="Proteomes" id="UP001500840">
    <property type="component" value="Unassembled WGS sequence"/>
</dbReference>
<protein>
    <submittedName>
        <fullName evidence="1">Uncharacterized protein</fullName>
    </submittedName>
</protein>
<proteinExistence type="predicted"/>
<dbReference type="EMBL" id="BAABGA010000050">
    <property type="protein sequence ID" value="GAA4460419.1"/>
    <property type="molecule type" value="Genomic_DNA"/>
</dbReference>
<comment type="caution">
    <text evidence="1">The sequence shown here is derived from an EMBL/GenBank/DDBJ whole genome shotgun (WGS) entry which is preliminary data.</text>
</comment>
<accession>A0ABP8N7D5</accession>
<dbReference type="RefSeq" id="WP_339946544.1">
    <property type="nucleotide sequence ID" value="NZ_BAABGA010000050.1"/>
</dbReference>
<name>A0ABP8N7D5_9BACT</name>
<gene>
    <name evidence="1" type="ORF">GCM10023156_41370</name>
</gene>
<evidence type="ECO:0000313" key="2">
    <source>
        <dbReference type="Proteomes" id="UP001500840"/>
    </source>
</evidence>
<sequence length="110" mass="12100">MKVRSLLTNLASGSLRIYSHQQTVKQGGDSSSVERKYLELDGTPEAYRFMASLLNEMADNAERHGKNAPGQNVLLDPKDADAIAIDDYDAISLTCRKRPPSNQLFSLGTD</sequence>
<keyword evidence="2" id="KW-1185">Reference proteome</keyword>
<evidence type="ECO:0000313" key="1">
    <source>
        <dbReference type="EMBL" id="GAA4460419.1"/>
    </source>
</evidence>
<reference evidence="2" key="1">
    <citation type="journal article" date="2019" name="Int. J. Syst. Evol. Microbiol.">
        <title>The Global Catalogue of Microorganisms (GCM) 10K type strain sequencing project: providing services to taxonomists for standard genome sequencing and annotation.</title>
        <authorList>
            <consortium name="The Broad Institute Genomics Platform"/>
            <consortium name="The Broad Institute Genome Sequencing Center for Infectious Disease"/>
            <person name="Wu L."/>
            <person name="Ma J."/>
        </authorList>
    </citation>
    <scope>NUCLEOTIDE SEQUENCE [LARGE SCALE GENOMIC DNA]</scope>
    <source>
        <strain evidence="2">JCM 17759</strain>
    </source>
</reference>